<feature type="transmembrane region" description="Helical" evidence="2">
    <location>
        <begin position="304"/>
        <end position="326"/>
    </location>
</feature>
<name>A0A9P5ZVF4_PLEER</name>
<evidence type="ECO:0008006" key="5">
    <source>
        <dbReference type="Google" id="ProtNLM"/>
    </source>
</evidence>
<dbReference type="AlphaFoldDB" id="A0A9P5ZVF4"/>
<protein>
    <recommendedName>
        <fullName evidence="5">Transmembrane protein</fullName>
    </recommendedName>
</protein>
<gene>
    <name evidence="3" type="ORF">BDN71DRAFT_1448460</name>
</gene>
<keyword evidence="2" id="KW-1133">Transmembrane helix</keyword>
<proteinExistence type="predicted"/>
<dbReference type="Proteomes" id="UP000807025">
    <property type="component" value="Unassembled WGS sequence"/>
</dbReference>
<dbReference type="EMBL" id="MU154569">
    <property type="protein sequence ID" value="KAF9494704.1"/>
    <property type="molecule type" value="Genomic_DNA"/>
</dbReference>
<reference evidence="3" key="1">
    <citation type="submission" date="2020-11" db="EMBL/GenBank/DDBJ databases">
        <authorList>
            <consortium name="DOE Joint Genome Institute"/>
            <person name="Ahrendt S."/>
            <person name="Riley R."/>
            <person name="Andreopoulos W."/>
            <person name="Labutti K."/>
            <person name="Pangilinan J."/>
            <person name="Ruiz-Duenas F.J."/>
            <person name="Barrasa J.M."/>
            <person name="Sanchez-Garcia M."/>
            <person name="Camarero S."/>
            <person name="Miyauchi S."/>
            <person name="Serrano A."/>
            <person name="Linde D."/>
            <person name="Babiker R."/>
            <person name="Drula E."/>
            <person name="Ayuso-Fernandez I."/>
            <person name="Pacheco R."/>
            <person name="Padilla G."/>
            <person name="Ferreira P."/>
            <person name="Barriuso J."/>
            <person name="Kellner H."/>
            <person name="Castanera R."/>
            <person name="Alfaro M."/>
            <person name="Ramirez L."/>
            <person name="Pisabarro A.G."/>
            <person name="Kuo A."/>
            <person name="Tritt A."/>
            <person name="Lipzen A."/>
            <person name="He G."/>
            <person name="Yan M."/>
            <person name="Ng V."/>
            <person name="Cullen D."/>
            <person name="Martin F."/>
            <person name="Rosso M.-N."/>
            <person name="Henrissat B."/>
            <person name="Hibbett D."/>
            <person name="Martinez A.T."/>
            <person name="Grigoriev I.V."/>
        </authorList>
    </citation>
    <scope>NUCLEOTIDE SEQUENCE</scope>
    <source>
        <strain evidence="3">ATCC 90797</strain>
    </source>
</reference>
<dbReference type="OrthoDB" id="2969816at2759"/>
<comment type="caution">
    <text evidence="3">The sequence shown here is derived from an EMBL/GenBank/DDBJ whole genome shotgun (WGS) entry which is preliminary data.</text>
</comment>
<evidence type="ECO:0000256" key="1">
    <source>
        <dbReference type="SAM" id="MobiDB-lite"/>
    </source>
</evidence>
<feature type="region of interest" description="Disordered" evidence="1">
    <location>
        <begin position="1"/>
        <end position="21"/>
    </location>
</feature>
<evidence type="ECO:0000256" key="2">
    <source>
        <dbReference type="SAM" id="Phobius"/>
    </source>
</evidence>
<keyword evidence="2" id="KW-0812">Transmembrane</keyword>
<accession>A0A9P5ZVF4</accession>
<organism evidence="3 4">
    <name type="scientific">Pleurotus eryngii</name>
    <name type="common">Boletus of the steppes</name>
    <dbReference type="NCBI Taxonomy" id="5323"/>
    <lineage>
        <taxon>Eukaryota</taxon>
        <taxon>Fungi</taxon>
        <taxon>Dikarya</taxon>
        <taxon>Basidiomycota</taxon>
        <taxon>Agaricomycotina</taxon>
        <taxon>Agaricomycetes</taxon>
        <taxon>Agaricomycetidae</taxon>
        <taxon>Agaricales</taxon>
        <taxon>Pleurotineae</taxon>
        <taxon>Pleurotaceae</taxon>
        <taxon>Pleurotus</taxon>
    </lineage>
</organism>
<evidence type="ECO:0000313" key="4">
    <source>
        <dbReference type="Proteomes" id="UP000807025"/>
    </source>
</evidence>
<feature type="transmembrane region" description="Helical" evidence="2">
    <location>
        <begin position="165"/>
        <end position="193"/>
    </location>
</feature>
<keyword evidence="4" id="KW-1185">Reference proteome</keyword>
<feature type="compositionally biased region" description="Polar residues" evidence="1">
    <location>
        <begin position="1"/>
        <end position="15"/>
    </location>
</feature>
<keyword evidence="2" id="KW-0472">Membrane</keyword>
<sequence length="372" mass="39644">MPTQKPANSGPHTYSPQPPPFSALDFYNQFHRNHSHSASQLSLPIYKSSPHSSPNPAAAAGYGYVSRGASIMRKVPGDGEGVVHEKVGDTTDMKEIPLNSPSIPALPPHYRHNDYECQHGQHGGPCPYAYPSNSMHLRPQPGGECHDSEDNHAHKRCHNLRLRRYLLPIIVILIIVAGIFVLNACLVASGVIASWRNWDPDWKGVGEWKGIVGEHSPTVSPVPSAHSSLTNGGTNFAPVTATPIPQAGGTSPVPVPAGAALAGLGTAVNHALPPATHPIVSHAEPAAHPLHAKREESAFTKHKLYLIVVFVGLFVVLILGILLSVWCCESAFENPCCCPCYFCACCGGLACLECIGCGLCCEGIQELGHSDD</sequence>
<evidence type="ECO:0000313" key="3">
    <source>
        <dbReference type="EMBL" id="KAF9494704.1"/>
    </source>
</evidence>